<evidence type="ECO:0000259" key="1">
    <source>
        <dbReference type="Pfam" id="PF13116"/>
    </source>
</evidence>
<organism evidence="2">
    <name type="scientific">mine drainage metagenome</name>
    <dbReference type="NCBI Taxonomy" id="410659"/>
    <lineage>
        <taxon>unclassified sequences</taxon>
        <taxon>metagenomes</taxon>
        <taxon>ecological metagenomes</taxon>
    </lineage>
</organism>
<protein>
    <recommendedName>
        <fullName evidence="1">YhdP central domain-containing protein</fullName>
    </recommendedName>
</protein>
<dbReference type="PANTHER" id="PTHR38690">
    <property type="entry name" value="PROTEASE-RELATED"/>
    <property type="match status" value="1"/>
</dbReference>
<dbReference type="EMBL" id="MLJW01001355">
    <property type="protein sequence ID" value="OIQ78682.1"/>
    <property type="molecule type" value="Genomic_DNA"/>
</dbReference>
<comment type="caution">
    <text evidence="2">The sequence shown here is derived from an EMBL/GenBank/DDBJ whole genome shotgun (WGS) entry which is preliminary data.</text>
</comment>
<reference evidence="2" key="1">
    <citation type="submission" date="2016-10" db="EMBL/GenBank/DDBJ databases">
        <title>Sequence of Gallionella enrichment culture.</title>
        <authorList>
            <person name="Poehlein A."/>
            <person name="Muehling M."/>
            <person name="Daniel R."/>
        </authorList>
    </citation>
    <scope>NUCLEOTIDE SEQUENCE</scope>
</reference>
<dbReference type="InterPro" id="IPR011836">
    <property type="entry name" value="YhdP"/>
</dbReference>
<accession>A0A1J5Q658</accession>
<dbReference type="InterPro" id="IPR025263">
    <property type="entry name" value="YhdP_central"/>
</dbReference>
<proteinExistence type="predicted"/>
<dbReference type="PANTHER" id="PTHR38690:SF1">
    <property type="entry name" value="PROTEASE"/>
    <property type="match status" value="1"/>
</dbReference>
<sequence length="310" mass="32647">MERLLDEQPKSIPALDITADNVDLHGHHFSRLEVQAINRGRRGGNKEWQLTHFQLSSPDAVLSGSGSWTALGAQLTAPGSADAASPARRTAMQFKLAIDNAGGLLATLGKPGLLKGGKGEITGSLAWLGSPLNLDYPSMDGQFKLQLGSGQFLKADPGIAKLLGVLSLQSLPRRLTLDFRDLFSSGFAFDRVDADVAMQNGVASTRDFRMSGVSATVRIEGSANLAAETQNLRVVVIPNINAGAASLAYALVNPVVGLGTFLAQLIAREPLARVFTHVYDITGTWIDPLVKEVSLDAKAPADGGSTPAAP</sequence>
<feature type="domain" description="YhdP central" evidence="1">
    <location>
        <begin position="8"/>
        <end position="290"/>
    </location>
</feature>
<evidence type="ECO:0000313" key="2">
    <source>
        <dbReference type="EMBL" id="OIQ78682.1"/>
    </source>
</evidence>
<dbReference type="AlphaFoldDB" id="A0A1J5Q658"/>
<dbReference type="Pfam" id="PF13116">
    <property type="entry name" value="YhdP"/>
    <property type="match status" value="1"/>
</dbReference>
<gene>
    <name evidence="2" type="ORF">GALL_396040</name>
</gene>
<name>A0A1J5Q658_9ZZZZ</name>